<dbReference type="AlphaFoldDB" id="A0A5C5U151"/>
<protein>
    <submittedName>
        <fullName evidence="5">Gfo/Idh/MocA family oxidoreductase</fullName>
    </submittedName>
</protein>
<dbReference type="InterPro" id="IPR055170">
    <property type="entry name" value="GFO_IDH_MocA-like_dom"/>
</dbReference>
<dbReference type="Gene3D" id="3.40.50.720">
    <property type="entry name" value="NAD(P)-binding Rossmann-like Domain"/>
    <property type="match status" value="1"/>
</dbReference>
<keyword evidence="6" id="KW-1185">Reference proteome</keyword>
<dbReference type="Proteomes" id="UP000319980">
    <property type="component" value="Unassembled WGS sequence"/>
</dbReference>
<accession>A0A5C5U151</accession>
<evidence type="ECO:0000313" key="5">
    <source>
        <dbReference type="EMBL" id="TWT20173.1"/>
    </source>
</evidence>
<proteinExistence type="predicted"/>
<dbReference type="PANTHER" id="PTHR43818:SF11">
    <property type="entry name" value="BCDNA.GH03377"/>
    <property type="match status" value="1"/>
</dbReference>
<dbReference type="InterPro" id="IPR036291">
    <property type="entry name" value="NAD(P)-bd_dom_sf"/>
</dbReference>
<keyword evidence="1" id="KW-0560">Oxidoreductase</keyword>
<feature type="domain" description="Gfo/Idh/MocA-like oxidoreductase N-terminal" evidence="3">
    <location>
        <begin position="3"/>
        <end position="123"/>
    </location>
</feature>
<dbReference type="Pfam" id="PF22725">
    <property type="entry name" value="GFO_IDH_MocA_C3"/>
    <property type="match status" value="1"/>
</dbReference>
<reference evidence="5 6" key="1">
    <citation type="journal article" date="2008" name="Int. J. Syst. Evol. Microbiol.">
        <title>Luteimonas marina sp. nov., isolated from seawater.</title>
        <authorList>
            <person name="Baik K.S."/>
            <person name="Park S.C."/>
            <person name="Kim M.S."/>
            <person name="Kim E.M."/>
            <person name="Park C."/>
            <person name="Chun J."/>
            <person name="Seong C.N."/>
        </authorList>
    </citation>
    <scope>NUCLEOTIDE SEQUENCE [LARGE SCALE GENOMIC DNA]</scope>
    <source>
        <strain evidence="5 6">FR1330</strain>
    </source>
</reference>
<organism evidence="5 6">
    <name type="scientific">Luteimonas marina</name>
    <dbReference type="NCBI Taxonomy" id="488485"/>
    <lineage>
        <taxon>Bacteria</taxon>
        <taxon>Pseudomonadati</taxon>
        <taxon>Pseudomonadota</taxon>
        <taxon>Gammaproteobacteria</taxon>
        <taxon>Lysobacterales</taxon>
        <taxon>Lysobacteraceae</taxon>
        <taxon>Luteimonas</taxon>
    </lineage>
</organism>
<dbReference type="OrthoDB" id="9801953at2"/>
<evidence type="ECO:0000256" key="2">
    <source>
        <dbReference type="SAM" id="MobiDB-lite"/>
    </source>
</evidence>
<dbReference type="GO" id="GO:0000166">
    <property type="term" value="F:nucleotide binding"/>
    <property type="evidence" value="ECO:0007669"/>
    <property type="project" value="InterPro"/>
</dbReference>
<gene>
    <name evidence="5" type="ORF">FQY83_10530</name>
</gene>
<dbReference type="GO" id="GO:0016491">
    <property type="term" value="F:oxidoreductase activity"/>
    <property type="evidence" value="ECO:0007669"/>
    <property type="project" value="UniProtKB-KW"/>
</dbReference>
<evidence type="ECO:0000256" key="1">
    <source>
        <dbReference type="ARBA" id="ARBA00023002"/>
    </source>
</evidence>
<sequence>MSLRWGIVGCGDVTEVKSGPALQQARGSSLAAVMRRDGRKAQDYARRHGVPRWYDDADALIHDPGVDAVYVATPPSTHAQYAIAAMRAGKPVYVEKPMALDAGECEAMLEASRATGMPLFVAYYRRALPRFLKVRELLAAGAIGTPRRVRVVLHRPLDPRYTDGAALPWRVRPEVAGGGLFVDLGSHALDLLDFLFGPIVDVSGRAASVSGAYPAEDTVAMAFAFDGGVRGEGDWCFCSDARRDEVEISGDRGLLRFATFDEVPVELEGADGTQRFDIANPQHIQLPLVETLVAELRGEGRCPSTGMSGARTTRIIDAVLEGYRRRDPPAGGQWLSRSRQPED</sequence>
<feature type="domain" description="GFO/IDH/MocA-like oxidoreductase" evidence="4">
    <location>
        <begin position="131"/>
        <end position="255"/>
    </location>
</feature>
<evidence type="ECO:0000313" key="6">
    <source>
        <dbReference type="Proteomes" id="UP000319980"/>
    </source>
</evidence>
<dbReference type="Gene3D" id="3.30.360.10">
    <property type="entry name" value="Dihydrodipicolinate Reductase, domain 2"/>
    <property type="match status" value="1"/>
</dbReference>
<evidence type="ECO:0000259" key="4">
    <source>
        <dbReference type="Pfam" id="PF22725"/>
    </source>
</evidence>
<dbReference type="PANTHER" id="PTHR43818">
    <property type="entry name" value="BCDNA.GH03377"/>
    <property type="match status" value="1"/>
</dbReference>
<dbReference type="SUPFAM" id="SSF55347">
    <property type="entry name" value="Glyceraldehyde-3-phosphate dehydrogenase-like, C-terminal domain"/>
    <property type="match status" value="1"/>
</dbReference>
<dbReference type="InterPro" id="IPR050463">
    <property type="entry name" value="Gfo/Idh/MocA_oxidrdct_glycsds"/>
</dbReference>
<dbReference type="RefSeq" id="WP_146387762.1">
    <property type="nucleotide sequence ID" value="NZ_VOHK01000004.1"/>
</dbReference>
<dbReference type="InterPro" id="IPR000683">
    <property type="entry name" value="Gfo/Idh/MocA-like_OxRdtase_N"/>
</dbReference>
<dbReference type="Pfam" id="PF01408">
    <property type="entry name" value="GFO_IDH_MocA"/>
    <property type="match status" value="1"/>
</dbReference>
<comment type="caution">
    <text evidence="5">The sequence shown here is derived from an EMBL/GenBank/DDBJ whole genome shotgun (WGS) entry which is preliminary data.</text>
</comment>
<dbReference type="SUPFAM" id="SSF51735">
    <property type="entry name" value="NAD(P)-binding Rossmann-fold domains"/>
    <property type="match status" value="1"/>
</dbReference>
<dbReference type="EMBL" id="VOHK01000004">
    <property type="protein sequence ID" value="TWT20173.1"/>
    <property type="molecule type" value="Genomic_DNA"/>
</dbReference>
<evidence type="ECO:0000259" key="3">
    <source>
        <dbReference type="Pfam" id="PF01408"/>
    </source>
</evidence>
<feature type="region of interest" description="Disordered" evidence="2">
    <location>
        <begin position="322"/>
        <end position="343"/>
    </location>
</feature>
<name>A0A5C5U151_9GAMM</name>